<organism evidence="1 2">
    <name type="scientific">Tanacetum coccineum</name>
    <dbReference type="NCBI Taxonomy" id="301880"/>
    <lineage>
        <taxon>Eukaryota</taxon>
        <taxon>Viridiplantae</taxon>
        <taxon>Streptophyta</taxon>
        <taxon>Embryophyta</taxon>
        <taxon>Tracheophyta</taxon>
        <taxon>Spermatophyta</taxon>
        <taxon>Magnoliopsida</taxon>
        <taxon>eudicotyledons</taxon>
        <taxon>Gunneridae</taxon>
        <taxon>Pentapetalae</taxon>
        <taxon>asterids</taxon>
        <taxon>campanulids</taxon>
        <taxon>Asterales</taxon>
        <taxon>Asteraceae</taxon>
        <taxon>Asteroideae</taxon>
        <taxon>Anthemideae</taxon>
        <taxon>Anthemidinae</taxon>
        <taxon>Tanacetum</taxon>
    </lineage>
</organism>
<gene>
    <name evidence="1" type="ORF">Tco_1124431</name>
</gene>
<evidence type="ECO:0000313" key="1">
    <source>
        <dbReference type="EMBL" id="GJU08001.1"/>
    </source>
</evidence>
<evidence type="ECO:0000313" key="2">
    <source>
        <dbReference type="Proteomes" id="UP001151760"/>
    </source>
</evidence>
<name>A0ABQ5J775_9ASTR</name>
<reference evidence="1" key="2">
    <citation type="submission" date="2022-01" db="EMBL/GenBank/DDBJ databases">
        <authorList>
            <person name="Yamashiro T."/>
            <person name="Shiraishi A."/>
            <person name="Satake H."/>
            <person name="Nakayama K."/>
        </authorList>
    </citation>
    <scope>NUCLEOTIDE SEQUENCE</scope>
</reference>
<keyword evidence="2" id="KW-1185">Reference proteome</keyword>
<sequence length="117" mass="13192">MNNSQQLPSSVISIWNVDSYGTRVPCEVAELTFLARLVLLAEWWNLCSLPVLGFLIGPGSPVRRMVLYVIMSPQSSVSYALAEDVSRLRQANRQDCSLPSFLAARWEMWTRVSILAF</sequence>
<proteinExistence type="predicted"/>
<comment type="caution">
    <text evidence="1">The sequence shown here is derived from an EMBL/GenBank/DDBJ whole genome shotgun (WGS) entry which is preliminary data.</text>
</comment>
<reference evidence="1" key="1">
    <citation type="journal article" date="2022" name="Int. J. Mol. Sci.">
        <title>Draft Genome of Tanacetum Coccineum: Genomic Comparison of Closely Related Tanacetum-Family Plants.</title>
        <authorList>
            <person name="Yamashiro T."/>
            <person name="Shiraishi A."/>
            <person name="Nakayama K."/>
            <person name="Satake H."/>
        </authorList>
    </citation>
    <scope>NUCLEOTIDE SEQUENCE</scope>
</reference>
<dbReference type="Proteomes" id="UP001151760">
    <property type="component" value="Unassembled WGS sequence"/>
</dbReference>
<protein>
    <submittedName>
        <fullName evidence="1">Uncharacterized protein</fullName>
    </submittedName>
</protein>
<accession>A0ABQ5J775</accession>
<dbReference type="EMBL" id="BQNB010021592">
    <property type="protein sequence ID" value="GJU08001.1"/>
    <property type="molecule type" value="Genomic_DNA"/>
</dbReference>